<evidence type="ECO:0000313" key="2">
    <source>
        <dbReference type="Proteomes" id="UP001202328"/>
    </source>
</evidence>
<accession>A0AAD4TCY5</accession>
<sequence>MNHQIYFWEQQSDANTISDKEVIGSWDKPRGHQTVVPMVMDLLALAKDWNLRNLSKRSFQGPGKQTRKHDEVLEDDKMVQAHGADAMVHDNMFKAIRDLYVFSMIRNIMSMSINVSSNSKSCGRASWLIGTFVEAVEELGDGEMII</sequence>
<comment type="caution">
    <text evidence="1">The sequence shown here is derived from an EMBL/GenBank/DDBJ whole genome shotgun (WGS) entry which is preliminary data.</text>
</comment>
<name>A0AAD4TCY5_9MAGN</name>
<evidence type="ECO:0000313" key="1">
    <source>
        <dbReference type="EMBL" id="KAI3951016.1"/>
    </source>
</evidence>
<dbReference type="EMBL" id="JAJJMB010002579">
    <property type="protein sequence ID" value="KAI3951016.1"/>
    <property type="molecule type" value="Genomic_DNA"/>
</dbReference>
<dbReference type="AlphaFoldDB" id="A0AAD4TCY5"/>
<gene>
    <name evidence="1" type="ORF">MKW98_006498</name>
</gene>
<organism evidence="1 2">
    <name type="scientific">Papaver atlanticum</name>
    <dbReference type="NCBI Taxonomy" id="357466"/>
    <lineage>
        <taxon>Eukaryota</taxon>
        <taxon>Viridiplantae</taxon>
        <taxon>Streptophyta</taxon>
        <taxon>Embryophyta</taxon>
        <taxon>Tracheophyta</taxon>
        <taxon>Spermatophyta</taxon>
        <taxon>Magnoliopsida</taxon>
        <taxon>Ranunculales</taxon>
        <taxon>Papaveraceae</taxon>
        <taxon>Papaveroideae</taxon>
        <taxon>Papaver</taxon>
    </lineage>
</organism>
<proteinExistence type="predicted"/>
<dbReference type="Proteomes" id="UP001202328">
    <property type="component" value="Unassembled WGS sequence"/>
</dbReference>
<protein>
    <submittedName>
        <fullName evidence="1">Uncharacterized protein</fullName>
    </submittedName>
</protein>
<reference evidence="1" key="1">
    <citation type="submission" date="2022-04" db="EMBL/GenBank/DDBJ databases">
        <title>A functionally conserved STORR gene fusion in Papaver species that diverged 16.8 million years ago.</title>
        <authorList>
            <person name="Catania T."/>
        </authorList>
    </citation>
    <scope>NUCLEOTIDE SEQUENCE</scope>
    <source>
        <strain evidence="1">S-188037</strain>
    </source>
</reference>
<keyword evidence="2" id="KW-1185">Reference proteome</keyword>